<dbReference type="AlphaFoldDB" id="A0A3B0CG52"/>
<evidence type="ECO:0000256" key="3">
    <source>
        <dbReference type="ARBA" id="ARBA00022692"/>
    </source>
</evidence>
<keyword evidence="5 6" id="KW-0472">Membrane</keyword>
<dbReference type="GO" id="GO:0022857">
    <property type="term" value="F:transmembrane transporter activity"/>
    <property type="evidence" value="ECO:0007669"/>
    <property type="project" value="TreeGrafter"/>
</dbReference>
<dbReference type="GO" id="GO:0005886">
    <property type="term" value="C:plasma membrane"/>
    <property type="evidence" value="ECO:0007669"/>
    <property type="project" value="UniProtKB-SubCell"/>
</dbReference>
<dbReference type="PANTHER" id="PTHR30572">
    <property type="entry name" value="MEMBRANE COMPONENT OF TRANSPORTER-RELATED"/>
    <property type="match status" value="1"/>
</dbReference>
<feature type="domain" description="MacB-like periplasmic core" evidence="8">
    <location>
        <begin position="22"/>
        <end position="237"/>
    </location>
</feature>
<accession>A0A3B0CG52</accession>
<feature type="transmembrane region" description="Helical" evidence="6">
    <location>
        <begin position="389"/>
        <end position="412"/>
    </location>
</feature>
<feature type="domain" description="MacB-like periplasmic core" evidence="8">
    <location>
        <begin position="439"/>
        <end position="611"/>
    </location>
</feature>
<evidence type="ECO:0000313" key="9">
    <source>
        <dbReference type="EMBL" id="RKN82907.1"/>
    </source>
</evidence>
<dbReference type="Proteomes" id="UP000276603">
    <property type="component" value="Unassembled WGS sequence"/>
</dbReference>
<feature type="transmembrane region" description="Helical" evidence="6">
    <location>
        <begin position="738"/>
        <end position="757"/>
    </location>
</feature>
<dbReference type="EMBL" id="RBCJ01000001">
    <property type="protein sequence ID" value="RKN82907.1"/>
    <property type="molecule type" value="Genomic_DNA"/>
</dbReference>
<evidence type="ECO:0000256" key="4">
    <source>
        <dbReference type="ARBA" id="ARBA00022989"/>
    </source>
</evidence>
<feature type="domain" description="ABC3 transporter permease C-terminal" evidence="7">
    <location>
        <begin position="689"/>
        <end position="802"/>
    </location>
</feature>
<keyword evidence="3 6" id="KW-0812">Transmembrane</keyword>
<dbReference type="InterPro" id="IPR050250">
    <property type="entry name" value="Macrolide_Exporter_MacB"/>
</dbReference>
<feature type="transmembrane region" description="Helical" evidence="6">
    <location>
        <begin position="342"/>
        <end position="369"/>
    </location>
</feature>
<dbReference type="Pfam" id="PF12704">
    <property type="entry name" value="MacB_PCD"/>
    <property type="match status" value="2"/>
</dbReference>
<dbReference type="InterPro" id="IPR025857">
    <property type="entry name" value="MacB_PCD"/>
</dbReference>
<keyword evidence="2" id="KW-1003">Cell membrane</keyword>
<feature type="transmembrane region" description="Helical" evidence="6">
    <location>
        <begin position="296"/>
        <end position="321"/>
    </location>
</feature>
<dbReference type="Pfam" id="PF02687">
    <property type="entry name" value="FtsX"/>
    <property type="match status" value="2"/>
</dbReference>
<feature type="transmembrane region" description="Helical" evidence="6">
    <location>
        <begin position="433"/>
        <end position="456"/>
    </location>
</feature>
<sequence length="809" mass="90485">MLRNYFKTAWRTILKNKALFSINIIGLSLGIATCLAITLFVVDELSYDRFNEKADQMARVILKAKLGDEIIRESSVPAPVAATLVEEFPEVLDATRISNTYGLQKVTYKENTIRKGKMVFVDPNFFKLFTLPLIKGDANTALDEPNTVVLTRNQAETYFGKEDPLNKVITIEDRGLYTVTGVIEEVPANSHFHFDLFASMEGNPDAKNQRWMQGSYTSYLLLAEGTNLNQFENKLPAIVKKYMGSQLEEGLGMTYEKFLETGNEVGLYLQPLKDIHLYSNFTGTGDFEAGGDINTVYMFSAIALFMLLIACINFMNLSTAGASKRVKEIGMRKVLGSRKGQLVGQFLTESLIAALIAMVIGFIILALALPYFNNLSGKSLEIDYLFSPQVVLALIGLTVLTSFLAGGYPAFFMSSFKPIQTLKNRFTTHGGKGIRSGLVVFQFVISVGLIIGTLVVGQQMDYIQNKDIGYNREQLIVVRDAFLLGNNVPAYKDELLNNPNVLNVSNSSFIPAGPTDNNMQMISPVHNTELKRRTNFYFVDQEYIPTMGMEIIAGRNFSKEFGTDSTNVIINETAIKTFGLEGNPIGQTVLRSTDLEGGRERLNIIGVVKDFHARSLHEPIEPLMMMLSNNEVTGLIVKSKTADISSLIGNMRKEWESFGSGEIFDYAFLDELYNETYFKEQNMNSILRIFALLTIFVACLGLFGLVTFTAEQRFKEIGIRKVLGSSVPQIIGLLAKDFLKLILISMVIAFPLGYYLMGKWLQDFTYRIEMEWWVFALAGLMTLFIAFFTISYRSIQAANANPVKSLRAE</sequence>
<feature type="transmembrane region" description="Helical" evidence="6">
    <location>
        <begin position="772"/>
        <end position="792"/>
    </location>
</feature>
<evidence type="ECO:0000256" key="1">
    <source>
        <dbReference type="ARBA" id="ARBA00004651"/>
    </source>
</evidence>
<evidence type="ECO:0000256" key="5">
    <source>
        <dbReference type="ARBA" id="ARBA00023136"/>
    </source>
</evidence>
<feature type="domain" description="ABC3 transporter permease C-terminal" evidence="7">
    <location>
        <begin position="301"/>
        <end position="416"/>
    </location>
</feature>
<protein>
    <submittedName>
        <fullName evidence="9">FtsX-like permease family protein</fullName>
    </submittedName>
</protein>
<dbReference type="OrthoDB" id="8740261at2"/>
<dbReference type="RefSeq" id="WP_120710114.1">
    <property type="nucleotide sequence ID" value="NZ_RBCJ01000001.1"/>
</dbReference>
<proteinExistence type="predicted"/>
<evidence type="ECO:0000256" key="6">
    <source>
        <dbReference type="SAM" id="Phobius"/>
    </source>
</evidence>
<reference evidence="9 10" key="1">
    <citation type="submission" date="2018-10" db="EMBL/GenBank/DDBJ databases">
        <title>Ulvibacterium marinum gen. nov., sp. nov., a novel marine bacterium of the family Flavobacteriaceae, isolated from a culture of the green alga Ulva prolifera.</title>
        <authorList>
            <person name="Zhang Z."/>
        </authorList>
    </citation>
    <scope>NUCLEOTIDE SEQUENCE [LARGE SCALE GENOMIC DNA]</scope>
    <source>
        <strain evidence="9 10">CCMM003</strain>
    </source>
</reference>
<evidence type="ECO:0000259" key="8">
    <source>
        <dbReference type="Pfam" id="PF12704"/>
    </source>
</evidence>
<gene>
    <name evidence="9" type="ORF">D7Z94_03435</name>
</gene>
<name>A0A3B0CG52_9FLAO</name>
<dbReference type="InterPro" id="IPR003838">
    <property type="entry name" value="ABC3_permease_C"/>
</dbReference>
<feature type="transmembrane region" description="Helical" evidence="6">
    <location>
        <begin position="20"/>
        <end position="42"/>
    </location>
</feature>
<evidence type="ECO:0000313" key="10">
    <source>
        <dbReference type="Proteomes" id="UP000276603"/>
    </source>
</evidence>
<keyword evidence="10" id="KW-1185">Reference proteome</keyword>
<keyword evidence="4 6" id="KW-1133">Transmembrane helix</keyword>
<evidence type="ECO:0000259" key="7">
    <source>
        <dbReference type="Pfam" id="PF02687"/>
    </source>
</evidence>
<comment type="subcellular location">
    <subcellularLocation>
        <location evidence="1">Cell membrane</location>
        <topology evidence="1">Multi-pass membrane protein</topology>
    </subcellularLocation>
</comment>
<evidence type="ECO:0000256" key="2">
    <source>
        <dbReference type="ARBA" id="ARBA00022475"/>
    </source>
</evidence>
<comment type="caution">
    <text evidence="9">The sequence shown here is derived from an EMBL/GenBank/DDBJ whole genome shotgun (WGS) entry which is preliminary data.</text>
</comment>
<feature type="transmembrane region" description="Helical" evidence="6">
    <location>
        <begin position="689"/>
        <end position="710"/>
    </location>
</feature>
<dbReference type="PANTHER" id="PTHR30572:SF18">
    <property type="entry name" value="ABC-TYPE MACROLIDE FAMILY EXPORT SYSTEM PERMEASE COMPONENT 2"/>
    <property type="match status" value="1"/>
</dbReference>
<organism evidence="9 10">
    <name type="scientific">Ulvibacterium marinum</name>
    <dbReference type="NCBI Taxonomy" id="2419782"/>
    <lineage>
        <taxon>Bacteria</taxon>
        <taxon>Pseudomonadati</taxon>
        <taxon>Bacteroidota</taxon>
        <taxon>Flavobacteriia</taxon>
        <taxon>Flavobacteriales</taxon>
        <taxon>Flavobacteriaceae</taxon>
        <taxon>Ulvibacterium</taxon>
    </lineage>
</organism>